<protein>
    <recommendedName>
        <fullName evidence="6">Phosphoenolpyruvate synthase</fullName>
        <ecNumber evidence="5">2.7.9.2</ecNumber>
    </recommendedName>
    <alternativeName>
        <fullName evidence="13">Pyruvate, water dikinase</fullName>
    </alternativeName>
</protein>
<evidence type="ECO:0000256" key="15">
    <source>
        <dbReference type="SAM" id="MobiDB-lite"/>
    </source>
</evidence>
<feature type="domain" description="Pyruvate phosphate dikinase AMP/ATP-binding" evidence="17">
    <location>
        <begin position="22"/>
        <end position="326"/>
    </location>
</feature>
<evidence type="ECO:0000256" key="11">
    <source>
        <dbReference type="ARBA" id="ARBA00022840"/>
    </source>
</evidence>
<sequence length="754" mass="83202">MTEHSRTKLYQLGEIEAYDRSEVGDRAWYLSQLARLGYPVLPGAVIGNSIRQQFLRSITWSDRRSDPLLADFPDSSFHIPGDRSGQLREIARTIRDRIVTTPLPAFLTSELWQRVDRWQSPWLLCRSSLSLPGKTDTPSVTFWQPVIVRAEATALARGIQQIWAESFSSKSLLYWQHLEIELARTIVGVLIQPFDDRSIGGTIALNGPRAVVRSTWGLGLALGQPELDSDRFSIQLHPYQLQEQELGQKSIVYGLGQDSDRLQEATSRKRTPIASLASHKSPDLQSYALEEPWSQEFSLETTDLRQLADRMTPLVSQWSAGVSFEWIGKPSVNWHITDVVPHQVGGTQLSQRPLQGLGAAPGIAVGSAVVVSAGDRSGSQKQPNAAIVAGKILVAEALSLENLWMVTQARGLIIEQGGLTNHAAILARELGIPAIVAVPKATTNLRTGDRLRMDGTAGDIKGISEIESQSDSSGRPSIESEEPRSSHPQGTQVWVNLSQPRSIALASQLNVDGVGLLRAELLAATCSPLGNGDRFITQWAEHLQQFARAFFPRPVYYRSFDRWFATSDCPRGAMAYRVNTPSSKSFELELQALEELHRRGDRNIHLLLPFVRAVEDVAYVRDRIKRYRLSEMQLWMMVEVPAVLFGIADFVTAGIDGFSLGTNDLIPLLLGSDRYTAPESLSSNLNRGVMNGLQHCIAAAKSAGVPCSICGQATMNYPHLIGDLVSWGITSISVDLHSVPRVRDAITHIPHDKM</sequence>
<accession>A0ABT7C3P6</accession>
<name>A0ABT7C3P6_9CYAN</name>
<feature type="domain" description="PEP-utilising enzyme C-terminal" evidence="18">
    <location>
        <begin position="491"/>
        <end position="749"/>
    </location>
</feature>
<keyword evidence="11" id="KW-0067">ATP-binding</keyword>
<evidence type="ECO:0000256" key="12">
    <source>
        <dbReference type="ARBA" id="ARBA00022842"/>
    </source>
</evidence>
<dbReference type="InterPro" id="IPR036637">
    <property type="entry name" value="Phosphohistidine_dom_sf"/>
</dbReference>
<keyword evidence="20" id="KW-1185">Reference proteome</keyword>
<evidence type="ECO:0000256" key="3">
    <source>
        <dbReference type="ARBA" id="ARBA00004742"/>
    </source>
</evidence>
<dbReference type="PANTHER" id="PTHR43030:SF1">
    <property type="entry name" value="PHOSPHOENOLPYRUVATE SYNTHASE"/>
    <property type="match status" value="1"/>
</dbReference>
<evidence type="ECO:0000313" key="19">
    <source>
        <dbReference type="EMBL" id="MDJ1185419.1"/>
    </source>
</evidence>
<dbReference type="InterPro" id="IPR013815">
    <property type="entry name" value="ATP_grasp_subdomain_1"/>
</dbReference>
<keyword evidence="9" id="KW-0547">Nucleotide-binding</keyword>
<evidence type="ECO:0000256" key="5">
    <source>
        <dbReference type="ARBA" id="ARBA00011996"/>
    </source>
</evidence>
<dbReference type="PANTHER" id="PTHR43030">
    <property type="entry name" value="PHOSPHOENOLPYRUVATE SYNTHASE"/>
    <property type="match status" value="1"/>
</dbReference>
<feature type="domain" description="PEP-utilising enzyme mobile" evidence="16">
    <location>
        <begin position="389"/>
        <end position="458"/>
    </location>
</feature>
<keyword evidence="10" id="KW-0418">Kinase</keyword>
<keyword evidence="7" id="KW-0808">Transferase</keyword>
<dbReference type="InterPro" id="IPR000121">
    <property type="entry name" value="PEP_util_C"/>
</dbReference>
<dbReference type="Pfam" id="PF01326">
    <property type="entry name" value="PPDK_N"/>
    <property type="match status" value="1"/>
</dbReference>
<dbReference type="SUPFAM" id="SSF56059">
    <property type="entry name" value="Glutathione synthetase ATP-binding domain-like"/>
    <property type="match status" value="1"/>
</dbReference>
<evidence type="ECO:0000256" key="7">
    <source>
        <dbReference type="ARBA" id="ARBA00022679"/>
    </source>
</evidence>
<comment type="pathway">
    <text evidence="3">Carbohydrate biosynthesis; gluconeogenesis.</text>
</comment>
<comment type="cofactor">
    <cofactor evidence="1">
        <name>Mg(2+)</name>
        <dbReference type="ChEBI" id="CHEBI:18420"/>
    </cofactor>
</comment>
<dbReference type="InterPro" id="IPR008279">
    <property type="entry name" value="PEP-util_enz_mobile_dom"/>
</dbReference>
<dbReference type="Pfam" id="PF00391">
    <property type="entry name" value="PEP-utilizers"/>
    <property type="match status" value="1"/>
</dbReference>
<comment type="caution">
    <text evidence="19">The sequence shown here is derived from an EMBL/GenBank/DDBJ whole genome shotgun (WGS) entry which is preliminary data.</text>
</comment>
<evidence type="ECO:0000259" key="18">
    <source>
        <dbReference type="Pfam" id="PF02896"/>
    </source>
</evidence>
<dbReference type="InterPro" id="IPR015813">
    <property type="entry name" value="Pyrv/PenolPyrv_kinase-like_dom"/>
</dbReference>
<evidence type="ECO:0000256" key="10">
    <source>
        <dbReference type="ARBA" id="ARBA00022777"/>
    </source>
</evidence>
<organism evidence="19 20">
    <name type="scientific">Roseofilum casamattae BLCC-M143</name>
    <dbReference type="NCBI Taxonomy" id="3022442"/>
    <lineage>
        <taxon>Bacteria</taxon>
        <taxon>Bacillati</taxon>
        <taxon>Cyanobacteriota</taxon>
        <taxon>Cyanophyceae</taxon>
        <taxon>Desertifilales</taxon>
        <taxon>Desertifilaceae</taxon>
        <taxon>Roseofilum</taxon>
        <taxon>Roseofilum casamattae</taxon>
    </lineage>
</organism>
<evidence type="ECO:0000256" key="13">
    <source>
        <dbReference type="ARBA" id="ARBA00033470"/>
    </source>
</evidence>
<dbReference type="PROSITE" id="PS00370">
    <property type="entry name" value="PEP_ENZYMES_PHOS_SITE"/>
    <property type="match status" value="1"/>
</dbReference>
<reference evidence="19 20" key="1">
    <citation type="submission" date="2023-01" db="EMBL/GenBank/DDBJ databases">
        <title>Novel diversity within Roseofilum (Cyanobacteria; Desertifilaceae) from marine benthic mats with descriptions of four novel species.</title>
        <authorList>
            <person name="Wang Y."/>
            <person name="Berthold D.E."/>
            <person name="Hu J."/>
            <person name="Lefler F.W."/>
            <person name="Laughinghouse H.D. IV."/>
        </authorList>
    </citation>
    <scope>NUCLEOTIDE SEQUENCE [LARGE SCALE GENOMIC DNA]</scope>
    <source>
        <strain evidence="19 20">BLCC-M143</strain>
    </source>
</reference>
<evidence type="ECO:0000256" key="4">
    <source>
        <dbReference type="ARBA" id="ARBA00007837"/>
    </source>
</evidence>
<dbReference type="InterPro" id="IPR018274">
    <property type="entry name" value="PEP_util_AS"/>
</dbReference>
<dbReference type="SUPFAM" id="SSF52009">
    <property type="entry name" value="Phosphohistidine domain"/>
    <property type="match status" value="1"/>
</dbReference>
<dbReference type="Gene3D" id="3.50.30.10">
    <property type="entry name" value="Phosphohistidine domain"/>
    <property type="match status" value="1"/>
</dbReference>
<proteinExistence type="inferred from homology"/>
<evidence type="ECO:0000259" key="17">
    <source>
        <dbReference type="Pfam" id="PF01326"/>
    </source>
</evidence>
<comment type="similarity">
    <text evidence="4">Belongs to the PEP-utilizing enzyme family.</text>
</comment>
<dbReference type="Gene3D" id="3.30.1490.20">
    <property type="entry name" value="ATP-grasp fold, A domain"/>
    <property type="match status" value="1"/>
</dbReference>
<gene>
    <name evidence="19" type="ORF">PMH09_19720</name>
</gene>
<evidence type="ECO:0000256" key="6">
    <source>
        <dbReference type="ARBA" id="ARBA00021623"/>
    </source>
</evidence>
<feature type="region of interest" description="Disordered" evidence="15">
    <location>
        <begin position="462"/>
        <end position="491"/>
    </location>
</feature>
<evidence type="ECO:0000259" key="16">
    <source>
        <dbReference type="Pfam" id="PF00391"/>
    </source>
</evidence>
<dbReference type="Pfam" id="PF02896">
    <property type="entry name" value="PEP-utilizers_C"/>
    <property type="match status" value="1"/>
</dbReference>
<dbReference type="Proteomes" id="UP001232992">
    <property type="component" value="Unassembled WGS sequence"/>
</dbReference>
<evidence type="ECO:0000256" key="1">
    <source>
        <dbReference type="ARBA" id="ARBA00001946"/>
    </source>
</evidence>
<dbReference type="SUPFAM" id="SSF51621">
    <property type="entry name" value="Phosphoenolpyruvate/pyruvate domain"/>
    <property type="match status" value="1"/>
</dbReference>
<keyword evidence="12" id="KW-0460">Magnesium</keyword>
<evidence type="ECO:0000256" key="2">
    <source>
        <dbReference type="ARBA" id="ARBA00002988"/>
    </source>
</evidence>
<evidence type="ECO:0000256" key="9">
    <source>
        <dbReference type="ARBA" id="ARBA00022741"/>
    </source>
</evidence>
<evidence type="ECO:0000256" key="8">
    <source>
        <dbReference type="ARBA" id="ARBA00022723"/>
    </source>
</evidence>
<dbReference type="EMBL" id="JAQOSQ010000034">
    <property type="protein sequence ID" value="MDJ1185419.1"/>
    <property type="molecule type" value="Genomic_DNA"/>
</dbReference>
<dbReference type="InterPro" id="IPR006319">
    <property type="entry name" value="PEP_synth"/>
</dbReference>
<evidence type="ECO:0000313" key="20">
    <source>
        <dbReference type="Proteomes" id="UP001232992"/>
    </source>
</evidence>
<dbReference type="EC" id="2.7.9.2" evidence="5"/>
<comment type="function">
    <text evidence="2">Catalyzes the phosphorylation of pyruvate to phosphoenolpyruvate.</text>
</comment>
<comment type="catalytic activity">
    <reaction evidence="14">
        <text>pyruvate + ATP + H2O = phosphoenolpyruvate + AMP + phosphate + 2 H(+)</text>
        <dbReference type="Rhea" id="RHEA:11364"/>
        <dbReference type="ChEBI" id="CHEBI:15361"/>
        <dbReference type="ChEBI" id="CHEBI:15377"/>
        <dbReference type="ChEBI" id="CHEBI:15378"/>
        <dbReference type="ChEBI" id="CHEBI:30616"/>
        <dbReference type="ChEBI" id="CHEBI:43474"/>
        <dbReference type="ChEBI" id="CHEBI:58702"/>
        <dbReference type="ChEBI" id="CHEBI:456215"/>
        <dbReference type="EC" id="2.7.9.2"/>
    </reaction>
</comment>
<evidence type="ECO:0000256" key="14">
    <source>
        <dbReference type="ARBA" id="ARBA00047700"/>
    </source>
</evidence>
<keyword evidence="8" id="KW-0479">Metal-binding</keyword>
<dbReference type="Gene3D" id="3.20.20.60">
    <property type="entry name" value="Phosphoenolpyruvate-binding domains"/>
    <property type="match status" value="1"/>
</dbReference>
<dbReference type="RefSeq" id="WP_283760061.1">
    <property type="nucleotide sequence ID" value="NZ_JAQOSQ010000034.1"/>
</dbReference>
<dbReference type="InterPro" id="IPR002192">
    <property type="entry name" value="PPDK_AMP/ATP-bd"/>
</dbReference>
<dbReference type="InterPro" id="IPR040442">
    <property type="entry name" value="Pyrv_kinase-like_dom_sf"/>
</dbReference>